<sequence length="129" mass="15247">MQQTEILSLADIKVLVDTFYERIRTDALLAPVFNERIQDNWPQHLEKMYRFWQTVLLDEHTYFGSPFMPHARLPVAHEHFTAWLTLFTKTVDELFTGVKAEEAKWRAAKMAEMFEAKISHVRNNPLNIL</sequence>
<keyword evidence="4" id="KW-0408">Iron</keyword>
<dbReference type="InterPro" id="IPR012292">
    <property type="entry name" value="Globin/Proto"/>
</dbReference>
<evidence type="ECO:0000313" key="6">
    <source>
        <dbReference type="Proteomes" id="UP000318733"/>
    </source>
</evidence>
<evidence type="ECO:0000256" key="2">
    <source>
        <dbReference type="ARBA" id="ARBA00022617"/>
    </source>
</evidence>
<evidence type="ECO:0000313" key="5">
    <source>
        <dbReference type="EMBL" id="TSJ40474.1"/>
    </source>
</evidence>
<evidence type="ECO:0000256" key="3">
    <source>
        <dbReference type="ARBA" id="ARBA00022723"/>
    </source>
</evidence>
<accession>A0A556MKN3</accession>
<keyword evidence="6" id="KW-1185">Reference proteome</keyword>
<dbReference type="OrthoDB" id="25954at2"/>
<organism evidence="5 6">
    <name type="scientific">Mucilaginibacter corticis</name>
    <dbReference type="NCBI Taxonomy" id="2597670"/>
    <lineage>
        <taxon>Bacteria</taxon>
        <taxon>Pseudomonadati</taxon>
        <taxon>Bacteroidota</taxon>
        <taxon>Sphingobacteriia</taxon>
        <taxon>Sphingobacteriales</taxon>
        <taxon>Sphingobacteriaceae</taxon>
        <taxon>Mucilaginibacter</taxon>
    </lineage>
</organism>
<dbReference type="Pfam" id="PF01152">
    <property type="entry name" value="Bac_globin"/>
    <property type="match status" value="1"/>
</dbReference>
<keyword evidence="2" id="KW-0349">Heme</keyword>
<keyword evidence="3" id="KW-0479">Metal-binding</keyword>
<keyword evidence="1" id="KW-0813">Transport</keyword>
<dbReference type="GO" id="GO:0019825">
    <property type="term" value="F:oxygen binding"/>
    <property type="evidence" value="ECO:0007669"/>
    <property type="project" value="InterPro"/>
</dbReference>
<dbReference type="InterPro" id="IPR001486">
    <property type="entry name" value="Hemoglobin_trunc"/>
</dbReference>
<evidence type="ECO:0000256" key="4">
    <source>
        <dbReference type="ARBA" id="ARBA00023004"/>
    </source>
</evidence>
<dbReference type="GO" id="GO:0020037">
    <property type="term" value="F:heme binding"/>
    <property type="evidence" value="ECO:0007669"/>
    <property type="project" value="InterPro"/>
</dbReference>
<dbReference type="GO" id="GO:0046872">
    <property type="term" value="F:metal ion binding"/>
    <property type="evidence" value="ECO:0007669"/>
    <property type="project" value="UniProtKB-KW"/>
</dbReference>
<dbReference type="RefSeq" id="WP_144248512.1">
    <property type="nucleotide sequence ID" value="NZ_VLPK01000002.1"/>
</dbReference>
<dbReference type="SUPFAM" id="SSF46458">
    <property type="entry name" value="Globin-like"/>
    <property type="match status" value="1"/>
</dbReference>
<name>A0A556MKN3_9SPHI</name>
<protein>
    <submittedName>
        <fullName evidence="5">Group III truncated hemoglobin</fullName>
    </submittedName>
</protein>
<proteinExistence type="predicted"/>
<comment type="caution">
    <text evidence="5">The sequence shown here is derived from an EMBL/GenBank/DDBJ whole genome shotgun (WGS) entry which is preliminary data.</text>
</comment>
<gene>
    <name evidence="5" type="ORF">FO440_12010</name>
</gene>
<dbReference type="Gene3D" id="1.10.490.10">
    <property type="entry name" value="Globins"/>
    <property type="match status" value="1"/>
</dbReference>
<dbReference type="CDD" id="cd08916">
    <property type="entry name" value="TrHb3_P"/>
    <property type="match status" value="1"/>
</dbReference>
<dbReference type="InterPro" id="IPR009050">
    <property type="entry name" value="Globin-like_sf"/>
</dbReference>
<dbReference type="Proteomes" id="UP000318733">
    <property type="component" value="Unassembled WGS sequence"/>
</dbReference>
<dbReference type="AlphaFoldDB" id="A0A556MKN3"/>
<reference evidence="5 6" key="1">
    <citation type="submission" date="2019-07" db="EMBL/GenBank/DDBJ databases">
        <authorList>
            <person name="Huq M.A."/>
        </authorList>
    </citation>
    <scope>NUCLEOTIDE SEQUENCE [LARGE SCALE GENOMIC DNA]</scope>
    <source>
        <strain evidence="5 6">MAH-19</strain>
    </source>
</reference>
<evidence type="ECO:0000256" key="1">
    <source>
        <dbReference type="ARBA" id="ARBA00022448"/>
    </source>
</evidence>
<dbReference type="EMBL" id="VLPK01000002">
    <property type="protein sequence ID" value="TSJ40474.1"/>
    <property type="molecule type" value="Genomic_DNA"/>
</dbReference>